<evidence type="ECO:0000313" key="2">
    <source>
        <dbReference type="EMBL" id="KAJ5303657.1"/>
    </source>
</evidence>
<name>A0A9W9U0T3_9EURO</name>
<dbReference type="AlphaFoldDB" id="A0A9W9U0T3"/>
<comment type="caution">
    <text evidence="2">The sequence shown here is derived from an EMBL/GenBank/DDBJ whole genome shotgun (WGS) entry which is preliminary data.</text>
</comment>
<feature type="compositionally biased region" description="Basic and acidic residues" evidence="1">
    <location>
        <begin position="950"/>
        <end position="961"/>
    </location>
</feature>
<evidence type="ECO:0000313" key="3">
    <source>
        <dbReference type="Proteomes" id="UP001147746"/>
    </source>
</evidence>
<feature type="compositionally biased region" description="Polar residues" evidence="1">
    <location>
        <begin position="850"/>
        <end position="879"/>
    </location>
</feature>
<feature type="compositionally biased region" description="Low complexity" evidence="1">
    <location>
        <begin position="207"/>
        <end position="239"/>
    </location>
</feature>
<feature type="region of interest" description="Disordered" evidence="1">
    <location>
        <begin position="925"/>
        <end position="961"/>
    </location>
</feature>
<evidence type="ECO:0000256" key="1">
    <source>
        <dbReference type="SAM" id="MobiDB-lite"/>
    </source>
</evidence>
<accession>A0A9W9U0T3</accession>
<dbReference type="Proteomes" id="UP001147746">
    <property type="component" value="Unassembled WGS sequence"/>
</dbReference>
<keyword evidence="3" id="KW-1185">Reference proteome</keyword>
<sequence length="978" mass="109006">MKTICRIPQGWQEYADQLDAPYVDKPWYDLTKLPDPPDKTQFWSTRKRDVYNALRVPMINALERHYLWGIKAYVYAGKPTKSEKIDALWKCFYYMSEDHLPKSWEEVLDIDRDAGPRLLKWKELVPAPTPISKFYPRLPPQSFRLDGDEDWFVPADAPPDMPRTYMLQFQLSSSLPEKLPWSSISGENSNSEDERQPKKPAPKKTAPKNPALKKAAPSEPTEFSSPSSASPPSNTSTRSPSRRSDSDQNPSGQDPSGLGGYEEGSGPILSQGEFSSSGGGSGRSPYVIPANYDAVPIREIFEKAIMNYTYRWLDRHPGAPYKGPIPHRIAEKAEDLAIVQSGAFRSVQAAKINMNLQLDADGFMVPVRGRGPIWEGTSCAIDCVIVLGNLLDAGCTIADRGDSDGVHFTDLENAFVEVTNMNWETFSEETSKELRNAFYRILCNNVPSVTMDNLCHSWVPWSECTKNFAQFRFDYTTITKACHCRGVGTTETAGNGRVLDPASLPADREGVTLNMLWSRAFPMYHPFYCSDCGSGPENDGPWLYRKITNLPLRLVVQTEPGTKIWQHTRDQIFDYLNADGESCQVAYRWLGGIYGAGIHGRVFWGESKRFEAPTKDYAMYDGALASGMIVSLPASDDEENIPLEWVHDPYCPPILVFERIMNPETPAICAAINTLNSVGQMVEGDQLFKYVHIPWTPDPGPPLFNYKERQLPAFGGCFLDSKRPDPFETLPDDIWDIKIPDWLSLAKIDPNRDLVPKYGLTAVDSASQVPVDLLGTPPSRVPEDVSPFDSPHVGPQSLAARLELWPPGSLDITGALDFPDLSSRSDSRSGSSSSQGGGRPYTLREYFNSLRVNNQSPRGGQGAQTQGGDSTASQETPSITEEEVQELFQQFTHVAGSHSGSPPPPPLYSLYPRKRKRAMREMVLIENAKNGAKTTKGAKVTNSGKKGKYKKDATSKKHRVETLDEGRLKRKAKTVRFE</sequence>
<reference evidence="2" key="2">
    <citation type="journal article" date="2023" name="IMA Fungus">
        <title>Comparative genomic study of the Penicillium genus elucidates a diverse pangenome and 15 lateral gene transfer events.</title>
        <authorList>
            <person name="Petersen C."/>
            <person name="Sorensen T."/>
            <person name="Nielsen M.R."/>
            <person name="Sondergaard T.E."/>
            <person name="Sorensen J.L."/>
            <person name="Fitzpatrick D.A."/>
            <person name="Frisvad J.C."/>
            <person name="Nielsen K.L."/>
        </authorList>
    </citation>
    <scope>NUCLEOTIDE SEQUENCE</scope>
    <source>
        <strain evidence="2">IBT 21472</strain>
    </source>
</reference>
<dbReference type="EMBL" id="JAPZBO010000009">
    <property type="protein sequence ID" value="KAJ5303657.1"/>
    <property type="molecule type" value="Genomic_DNA"/>
</dbReference>
<feature type="region of interest" description="Disordered" evidence="1">
    <location>
        <begin position="178"/>
        <end position="282"/>
    </location>
</feature>
<feature type="region of interest" description="Disordered" evidence="1">
    <location>
        <begin position="821"/>
        <end position="880"/>
    </location>
</feature>
<feature type="compositionally biased region" description="Low complexity" evidence="1">
    <location>
        <begin position="822"/>
        <end position="834"/>
    </location>
</feature>
<feature type="compositionally biased region" description="Low complexity" evidence="1">
    <location>
        <begin position="927"/>
        <end position="942"/>
    </location>
</feature>
<gene>
    <name evidence="2" type="ORF">N7476_010456</name>
</gene>
<proteinExistence type="predicted"/>
<protein>
    <submittedName>
        <fullName evidence="2">Uncharacterized protein</fullName>
    </submittedName>
</protein>
<reference evidence="2" key="1">
    <citation type="submission" date="2022-12" db="EMBL/GenBank/DDBJ databases">
        <authorList>
            <person name="Petersen C."/>
        </authorList>
    </citation>
    <scope>NUCLEOTIDE SEQUENCE</scope>
    <source>
        <strain evidence="2">IBT 21472</strain>
    </source>
</reference>
<feature type="region of interest" description="Disordered" evidence="1">
    <location>
        <begin position="771"/>
        <end position="793"/>
    </location>
</feature>
<organism evidence="2 3">
    <name type="scientific">Penicillium atrosanguineum</name>
    <dbReference type="NCBI Taxonomy" id="1132637"/>
    <lineage>
        <taxon>Eukaryota</taxon>
        <taxon>Fungi</taxon>
        <taxon>Dikarya</taxon>
        <taxon>Ascomycota</taxon>
        <taxon>Pezizomycotina</taxon>
        <taxon>Eurotiomycetes</taxon>
        <taxon>Eurotiomycetidae</taxon>
        <taxon>Eurotiales</taxon>
        <taxon>Aspergillaceae</taxon>
        <taxon>Penicillium</taxon>
    </lineage>
</organism>